<dbReference type="EMBL" id="CP061800">
    <property type="protein sequence ID" value="QTA85009.1"/>
    <property type="molecule type" value="Genomic_DNA"/>
</dbReference>
<dbReference type="AlphaFoldDB" id="A0A975BFX3"/>
<dbReference type="RefSeq" id="WP_207681246.1">
    <property type="nucleotide sequence ID" value="NZ_CP061800.1"/>
</dbReference>
<dbReference type="KEGG" id="dmm:dnm_010130"/>
<dbReference type="InterPro" id="IPR050101">
    <property type="entry name" value="CinA"/>
</dbReference>
<dbReference type="Pfam" id="PF02464">
    <property type="entry name" value="CinA"/>
    <property type="match status" value="1"/>
</dbReference>
<comment type="similarity">
    <text evidence="1">Belongs to the CinA family.</text>
</comment>
<sequence length="415" mass="43970">MIAEIISTGDEIRSGALVDSNSAHIAQKLEETGLEVVRHTCVGDDPDMLEAVFREIGGRSDIAVVTGGLGPTTDDLTAQAAANAAGVSLAVDNTALSSVEAFFKQRNFSMSPSNKKQAMLPEGADCLYNPVGSAPGFVLKIGNCQFFFVPGVPFEMRKMISDSVLPRIEKLQGGNRNFCMVKTISTFGLTESATGERLAGLTEEFPGIRLGLRAKFPEIQVKLYANGEDEDTLGELIENAAKRVLQKTGKKAFSSDGTPMEAVVGDLLNKKNATLAVAESCTGGLISHWMTNVAGSSDYFLFSGVTYSNDAKINVLGVSPDTLRQYGAVHEETAKEMAEGARRVAGAVYGLSTSGIAGPGGGTDEKPVGTVCIGLAAPEGVKGLRFNFSFGRRAMNKTIFAMTALDFLRRELLVS</sequence>
<gene>
    <name evidence="3" type="ORF">dnm_010130</name>
</gene>
<dbReference type="InterPro" id="IPR001453">
    <property type="entry name" value="MoaB/Mog_dom"/>
</dbReference>
<dbReference type="PIRSF" id="PIRSF006728">
    <property type="entry name" value="CinA"/>
    <property type="match status" value="1"/>
</dbReference>
<dbReference type="Gene3D" id="3.90.950.20">
    <property type="entry name" value="CinA-like"/>
    <property type="match status" value="1"/>
</dbReference>
<keyword evidence="4" id="KW-1185">Reference proteome</keyword>
<dbReference type="NCBIfam" id="TIGR00199">
    <property type="entry name" value="PncC_domain"/>
    <property type="match status" value="1"/>
</dbReference>
<dbReference type="InterPro" id="IPR036425">
    <property type="entry name" value="MoaB/Mog-like_dom_sf"/>
</dbReference>
<dbReference type="Pfam" id="PF18146">
    <property type="entry name" value="CinA_KH"/>
    <property type="match status" value="1"/>
</dbReference>
<dbReference type="InterPro" id="IPR036653">
    <property type="entry name" value="CinA-like_C"/>
</dbReference>
<evidence type="ECO:0000313" key="3">
    <source>
        <dbReference type="EMBL" id="QTA85009.1"/>
    </source>
</evidence>
<dbReference type="PANTHER" id="PTHR13939:SF0">
    <property type="entry name" value="NMN AMIDOHYDROLASE-LIKE PROTEIN YFAY"/>
    <property type="match status" value="1"/>
</dbReference>
<dbReference type="HAMAP" id="MF_00226_B">
    <property type="entry name" value="CinA_B"/>
    <property type="match status" value="1"/>
</dbReference>
<proteinExistence type="inferred from homology"/>
<evidence type="ECO:0000313" key="4">
    <source>
        <dbReference type="Proteomes" id="UP000663722"/>
    </source>
</evidence>
<dbReference type="InterPro" id="IPR008135">
    <property type="entry name" value="Competence-induced_CinA"/>
</dbReference>
<dbReference type="Proteomes" id="UP000663722">
    <property type="component" value="Chromosome"/>
</dbReference>
<evidence type="ECO:0000259" key="2">
    <source>
        <dbReference type="SMART" id="SM00852"/>
    </source>
</evidence>
<reference evidence="3" key="1">
    <citation type="journal article" date="2021" name="Microb. Physiol.">
        <title>Proteogenomic Insights into the Physiology of Marine, Sulfate-Reducing, Filamentous Desulfonema limicola and Desulfonema magnum.</title>
        <authorList>
            <person name="Schnaars V."/>
            <person name="Wohlbrand L."/>
            <person name="Scheve S."/>
            <person name="Hinrichs C."/>
            <person name="Reinhardt R."/>
            <person name="Rabus R."/>
        </authorList>
    </citation>
    <scope>NUCLEOTIDE SEQUENCE</scope>
    <source>
        <strain evidence="3">4be13</strain>
    </source>
</reference>
<dbReference type="Gene3D" id="3.40.980.10">
    <property type="entry name" value="MoaB/Mog-like domain"/>
    <property type="match status" value="1"/>
</dbReference>
<dbReference type="Gene3D" id="3.30.70.2860">
    <property type="match status" value="1"/>
</dbReference>
<dbReference type="InterPro" id="IPR008136">
    <property type="entry name" value="CinA_C"/>
</dbReference>
<dbReference type="SUPFAM" id="SSF53218">
    <property type="entry name" value="Molybdenum cofactor biosynthesis proteins"/>
    <property type="match status" value="1"/>
</dbReference>
<accession>A0A975BFX3</accession>
<dbReference type="SMART" id="SM00852">
    <property type="entry name" value="MoCF_biosynth"/>
    <property type="match status" value="1"/>
</dbReference>
<dbReference type="NCBIfam" id="NF001813">
    <property type="entry name" value="PRK00549.1"/>
    <property type="match status" value="1"/>
</dbReference>
<dbReference type="NCBIfam" id="TIGR00200">
    <property type="entry name" value="cinA_nterm"/>
    <property type="match status" value="1"/>
</dbReference>
<organism evidence="3 4">
    <name type="scientific">Desulfonema magnum</name>
    <dbReference type="NCBI Taxonomy" id="45655"/>
    <lineage>
        <taxon>Bacteria</taxon>
        <taxon>Pseudomonadati</taxon>
        <taxon>Thermodesulfobacteriota</taxon>
        <taxon>Desulfobacteria</taxon>
        <taxon>Desulfobacterales</taxon>
        <taxon>Desulfococcaceae</taxon>
        <taxon>Desulfonema</taxon>
    </lineage>
</organism>
<dbReference type="Pfam" id="PF00994">
    <property type="entry name" value="MoCF_biosynth"/>
    <property type="match status" value="1"/>
</dbReference>
<evidence type="ECO:0000256" key="1">
    <source>
        <dbReference type="HAMAP-Rule" id="MF_00226"/>
    </source>
</evidence>
<dbReference type="PANTHER" id="PTHR13939">
    <property type="entry name" value="NICOTINAMIDE-NUCLEOTIDE AMIDOHYDROLASE PNCC"/>
    <property type="match status" value="1"/>
</dbReference>
<feature type="domain" description="MoaB/Mog" evidence="2">
    <location>
        <begin position="4"/>
        <end position="170"/>
    </location>
</feature>
<dbReference type="CDD" id="cd00885">
    <property type="entry name" value="cinA"/>
    <property type="match status" value="1"/>
</dbReference>
<name>A0A975BFX3_9BACT</name>
<dbReference type="InterPro" id="IPR041424">
    <property type="entry name" value="CinA_KH"/>
</dbReference>
<protein>
    <recommendedName>
        <fullName evidence="1">CinA-like protein</fullName>
    </recommendedName>
</protein>
<dbReference type="SUPFAM" id="SSF142433">
    <property type="entry name" value="CinA-like"/>
    <property type="match status" value="1"/>
</dbReference>